<gene>
    <name evidence="1" type="ORF">L917_01877</name>
</gene>
<dbReference type="AlphaFoldDB" id="W2LY36"/>
<dbReference type="EMBL" id="KI677685">
    <property type="protein sequence ID" value="ETM01555.1"/>
    <property type="molecule type" value="Genomic_DNA"/>
</dbReference>
<sequence>MWTYVPTWWTPACAATFEASSESSYMLTTPKHPLDARTVGTNCLASSVDPRLMFLEPEHAQDHIVWINVENSELFEAVEIFELEN</sequence>
<organism evidence="1">
    <name type="scientific">Phytophthora nicotianae</name>
    <name type="common">Potato buckeye rot agent</name>
    <name type="synonym">Phytophthora parasitica</name>
    <dbReference type="NCBI Taxonomy" id="4792"/>
    <lineage>
        <taxon>Eukaryota</taxon>
        <taxon>Sar</taxon>
        <taxon>Stramenopiles</taxon>
        <taxon>Oomycota</taxon>
        <taxon>Peronosporomycetes</taxon>
        <taxon>Peronosporales</taxon>
        <taxon>Peronosporaceae</taxon>
        <taxon>Phytophthora</taxon>
    </lineage>
</organism>
<evidence type="ECO:0000313" key="1">
    <source>
        <dbReference type="EMBL" id="ETM01555.1"/>
    </source>
</evidence>
<accession>W2LY36</accession>
<name>W2LY36_PHYNI</name>
<dbReference type="Proteomes" id="UP000054423">
    <property type="component" value="Unassembled WGS sequence"/>
</dbReference>
<protein>
    <submittedName>
        <fullName evidence="1">Uncharacterized protein</fullName>
    </submittedName>
</protein>
<reference evidence="1" key="1">
    <citation type="submission" date="2013-11" db="EMBL/GenBank/DDBJ databases">
        <title>The Genome Sequence of Phytophthora parasitica CHvinca01.</title>
        <authorList>
            <consortium name="The Broad Institute Genomics Platform"/>
            <person name="Russ C."/>
            <person name="Tyler B."/>
            <person name="Panabieres F."/>
            <person name="Shan W."/>
            <person name="Tripathy S."/>
            <person name="Grunwald N."/>
            <person name="Machado M."/>
            <person name="Johnson C.S."/>
            <person name="Arredondo F."/>
            <person name="Hong C."/>
            <person name="Coffey M."/>
            <person name="Young S.K."/>
            <person name="Zeng Q."/>
            <person name="Gargeya S."/>
            <person name="Fitzgerald M."/>
            <person name="Abouelleil A."/>
            <person name="Alvarado L."/>
            <person name="Chapman S.B."/>
            <person name="Gainer-Dewar J."/>
            <person name="Goldberg J."/>
            <person name="Griggs A."/>
            <person name="Gujja S."/>
            <person name="Hansen M."/>
            <person name="Howarth C."/>
            <person name="Imamovic A."/>
            <person name="Ireland A."/>
            <person name="Larimer J."/>
            <person name="McCowan C."/>
            <person name="Murphy C."/>
            <person name="Pearson M."/>
            <person name="Poon T.W."/>
            <person name="Priest M."/>
            <person name="Roberts A."/>
            <person name="Saif S."/>
            <person name="Shea T."/>
            <person name="Sykes S."/>
            <person name="Wortman J."/>
            <person name="Nusbaum C."/>
            <person name="Birren B."/>
        </authorList>
    </citation>
    <scope>NUCLEOTIDE SEQUENCE [LARGE SCALE GENOMIC DNA]</scope>
    <source>
        <strain evidence="1">CHvinca01</strain>
    </source>
</reference>
<proteinExistence type="predicted"/>